<organism evidence="3 4">
    <name type="scientific">Halocalculus aciditolerans</name>
    <dbReference type="NCBI Taxonomy" id="1383812"/>
    <lineage>
        <taxon>Archaea</taxon>
        <taxon>Methanobacteriati</taxon>
        <taxon>Methanobacteriota</taxon>
        <taxon>Stenosarchaea group</taxon>
        <taxon>Halobacteria</taxon>
        <taxon>Halobacteriales</taxon>
        <taxon>Halobacteriaceae</taxon>
        <taxon>Halocalculus</taxon>
    </lineage>
</organism>
<dbReference type="NCBIfam" id="TIGR01493">
    <property type="entry name" value="HAD-SF-IA-v2"/>
    <property type="match status" value="1"/>
</dbReference>
<keyword evidence="2" id="KW-0378">Hydrolase</keyword>
<dbReference type="EMBL" id="BMPG01000002">
    <property type="protein sequence ID" value="GGL61412.1"/>
    <property type="molecule type" value="Genomic_DNA"/>
</dbReference>
<dbReference type="InterPro" id="IPR023198">
    <property type="entry name" value="PGP-like_dom2"/>
</dbReference>
<accession>A0A830F426</accession>
<dbReference type="PANTHER" id="PTHR43316:SF3">
    <property type="entry name" value="HALOACID DEHALOGENASE, TYPE II (AFU_ORTHOLOGUE AFUA_2G07750)-RELATED"/>
    <property type="match status" value="1"/>
</dbReference>
<dbReference type="InterPro" id="IPR023214">
    <property type="entry name" value="HAD_sf"/>
</dbReference>
<evidence type="ECO:0000256" key="1">
    <source>
        <dbReference type="ARBA" id="ARBA00008106"/>
    </source>
</evidence>
<comment type="caution">
    <text evidence="3">The sequence shown here is derived from an EMBL/GenBank/DDBJ whole genome shotgun (WGS) entry which is preliminary data.</text>
</comment>
<dbReference type="RefSeq" id="WP_188978394.1">
    <property type="nucleotide sequence ID" value="NZ_BMPG01000002.1"/>
</dbReference>
<reference evidence="3" key="1">
    <citation type="journal article" date="2014" name="Int. J. Syst. Evol. Microbiol.">
        <title>Complete genome sequence of Corynebacterium casei LMG S-19264T (=DSM 44701T), isolated from a smear-ripened cheese.</title>
        <authorList>
            <consortium name="US DOE Joint Genome Institute (JGI-PGF)"/>
            <person name="Walter F."/>
            <person name="Albersmeier A."/>
            <person name="Kalinowski J."/>
            <person name="Ruckert C."/>
        </authorList>
    </citation>
    <scope>NUCLEOTIDE SEQUENCE</scope>
    <source>
        <strain evidence="3">JCM 19596</strain>
    </source>
</reference>
<evidence type="ECO:0000313" key="4">
    <source>
        <dbReference type="Proteomes" id="UP000607197"/>
    </source>
</evidence>
<dbReference type="OrthoDB" id="316978at2157"/>
<sequence>MPEALCFDVYGTVCDVSSVRSTIRETLDVPAGVAGDVDAHWRRKQLEYAFQRAAMDDYASFFEVTGDALDYALDYHALDASAAERDTILGAYDQLEPYPDAVDALDALGETYEVVALSNGNPEMLARLVENAGLEECFADVLSADAAGTLKPAPGVYETAADALGYDVEECMLVSSNAWDVAGSSAAGMQAAWVNRGNDPAERVGGDADIEAASLAALAEAL</sequence>
<dbReference type="InterPro" id="IPR051540">
    <property type="entry name" value="S-2-haloacid_dehalogenase"/>
</dbReference>
<reference evidence="3" key="2">
    <citation type="submission" date="2020-09" db="EMBL/GenBank/DDBJ databases">
        <authorList>
            <person name="Sun Q."/>
            <person name="Ohkuma M."/>
        </authorList>
    </citation>
    <scope>NUCLEOTIDE SEQUENCE</scope>
    <source>
        <strain evidence="3">JCM 19596</strain>
    </source>
</reference>
<dbReference type="AlphaFoldDB" id="A0A830F426"/>
<gene>
    <name evidence="3" type="primary">dhlB</name>
    <name evidence="3" type="ORF">GCM10009039_19480</name>
</gene>
<dbReference type="Gene3D" id="1.10.150.240">
    <property type="entry name" value="Putative phosphatase, domain 2"/>
    <property type="match status" value="1"/>
</dbReference>
<dbReference type="CDD" id="cd02588">
    <property type="entry name" value="HAD_L2-DEX"/>
    <property type="match status" value="1"/>
</dbReference>
<dbReference type="InterPro" id="IPR006439">
    <property type="entry name" value="HAD-SF_hydro_IA"/>
</dbReference>
<dbReference type="PRINTS" id="PR00413">
    <property type="entry name" value="HADHALOGNASE"/>
</dbReference>
<dbReference type="InterPro" id="IPR006328">
    <property type="entry name" value="2-HAD"/>
</dbReference>
<dbReference type="GO" id="GO:0019120">
    <property type="term" value="F:hydrolase activity, acting on acid halide bonds, in C-halide compounds"/>
    <property type="evidence" value="ECO:0007669"/>
    <property type="project" value="InterPro"/>
</dbReference>
<dbReference type="PANTHER" id="PTHR43316">
    <property type="entry name" value="HYDROLASE, HALOACID DELAHOGENASE-RELATED"/>
    <property type="match status" value="1"/>
</dbReference>
<keyword evidence="4" id="KW-1185">Reference proteome</keyword>
<dbReference type="SUPFAM" id="SSF56784">
    <property type="entry name" value="HAD-like"/>
    <property type="match status" value="1"/>
</dbReference>
<name>A0A830F426_9EURY</name>
<dbReference type="NCBIfam" id="TIGR01428">
    <property type="entry name" value="HAD_type_II"/>
    <property type="match status" value="1"/>
</dbReference>
<evidence type="ECO:0000256" key="2">
    <source>
        <dbReference type="ARBA" id="ARBA00022801"/>
    </source>
</evidence>
<dbReference type="Gene3D" id="3.40.50.1000">
    <property type="entry name" value="HAD superfamily/HAD-like"/>
    <property type="match status" value="1"/>
</dbReference>
<dbReference type="NCBIfam" id="TIGR01509">
    <property type="entry name" value="HAD-SF-IA-v3"/>
    <property type="match status" value="1"/>
</dbReference>
<dbReference type="Proteomes" id="UP000607197">
    <property type="component" value="Unassembled WGS sequence"/>
</dbReference>
<evidence type="ECO:0000313" key="3">
    <source>
        <dbReference type="EMBL" id="GGL61412.1"/>
    </source>
</evidence>
<dbReference type="Pfam" id="PF00702">
    <property type="entry name" value="Hydrolase"/>
    <property type="match status" value="1"/>
</dbReference>
<dbReference type="SFLD" id="SFLDS00003">
    <property type="entry name" value="Haloacid_Dehalogenase"/>
    <property type="match status" value="1"/>
</dbReference>
<proteinExistence type="inferred from homology"/>
<protein>
    <submittedName>
        <fullName evidence="3">Haloacid dehalogenase</fullName>
    </submittedName>
</protein>
<comment type="similarity">
    <text evidence="1">Belongs to the HAD-like hydrolase superfamily. S-2-haloalkanoic acid dehalogenase family.</text>
</comment>
<dbReference type="InterPro" id="IPR036412">
    <property type="entry name" value="HAD-like_sf"/>
</dbReference>
<dbReference type="SFLD" id="SFLDG01129">
    <property type="entry name" value="C1.5:_HAD__Beta-PGM__Phosphata"/>
    <property type="match status" value="1"/>
</dbReference>